<organism evidence="3 4">
    <name type="scientific">Sedimentitalea nanhaiensis</name>
    <dbReference type="NCBI Taxonomy" id="999627"/>
    <lineage>
        <taxon>Bacteria</taxon>
        <taxon>Pseudomonadati</taxon>
        <taxon>Pseudomonadota</taxon>
        <taxon>Alphaproteobacteria</taxon>
        <taxon>Rhodobacterales</taxon>
        <taxon>Paracoccaceae</taxon>
        <taxon>Sedimentitalea</taxon>
    </lineage>
</organism>
<evidence type="ECO:0000313" key="4">
    <source>
        <dbReference type="Proteomes" id="UP000182466"/>
    </source>
</evidence>
<keyword evidence="4" id="KW-1185">Reference proteome</keyword>
<dbReference type="STRING" id="999627.SAMN05216236_15811"/>
<evidence type="ECO:0000256" key="1">
    <source>
        <dbReference type="SAM" id="Phobius"/>
    </source>
</evidence>
<proteinExistence type="predicted"/>
<dbReference type="AlphaFoldDB" id="A0A1I7EB72"/>
<feature type="transmembrane region" description="Helical" evidence="1">
    <location>
        <begin position="206"/>
        <end position="229"/>
    </location>
</feature>
<dbReference type="GO" id="GO:0016020">
    <property type="term" value="C:membrane"/>
    <property type="evidence" value="ECO:0007669"/>
    <property type="project" value="InterPro"/>
</dbReference>
<feature type="domain" description="EamA" evidence="2">
    <location>
        <begin position="147"/>
        <end position="275"/>
    </location>
</feature>
<name>A0A1I7EB72_9RHOB</name>
<feature type="transmembrane region" description="Helical" evidence="1">
    <location>
        <begin position="235"/>
        <end position="255"/>
    </location>
</feature>
<dbReference type="InterPro" id="IPR037185">
    <property type="entry name" value="EmrE-like"/>
</dbReference>
<keyword evidence="1" id="KW-0812">Transmembrane</keyword>
<gene>
    <name evidence="3" type="ORF">SAMN05216236_15811</name>
</gene>
<keyword evidence="1" id="KW-0472">Membrane</keyword>
<evidence type="ECO:0000313" key="3">
    <source>
        <dbReference type="EMBL" id="SFU21171.1"/>
    </source>
</evidence>
<dbReference type="eggNOG" id="COG0697">
    <property type="taxonomic scope" value="Bacteria"/>
</dbReference>
<reference evidence="3 4" key="1">
    <citation type="submission" date="2016-10" db="EMBL/GenBank/DDBJ databases">
        <authorList>
            <person name="de Groot N.N."/>
        </authorList>
    </citation>
    <scope>NUCLEOTIDE SEQUENCE [LARGE SCALE GENOMIC DNA]</scope>
    <source>
        <strain evidence="3 4">CGMCC 1.10959</strain>
    </source>
</reference>
<accession>A0A1I7EB72</accession>
<keyword evidence="1" id="KW-1133">Transmembrane helix</keyword>
<dbReference type="Pfam" id="PF00892">
    <property type="entry name" value="EamA"/>
    <property type="match status" value="1"/>
</dbReference>
<dbReference type="OrthoDB" id="7704317at2"/>
<dbReference type="Proteomes" id="UP000182466">
    <property type="component" value="Unassembled WGS sequence"/>
</dbReference>
<evidence type="ECO:0000259" key="2">
    <source>
        <dbReference type="Pfam" id="PF00892"/>
    </source>
</evidence>
<dbReference type="SUPFAM" id="SSF103481">
    <property type="entry name" value="Multidrug resistance efflux transporter EmrE"/>
    <property type="match status" value="1"/>
</dbReference>
<feature type="transmembrane region" description="Helical" evidence="1">
    <location>
        <begin position="114"/>
        <end position="135"/>
    </location>
</feature>
<sequence>MSLMFGLIAALAWGIHDLLVRHVSQRSHLLTALLVVLASGALVVAPVAAAYGDWSAITPRSYGLSIATGACFGLASLGLYGAFAIGPVRLVAPIVGAFPVLSVGWASVNGIPVTVPEFVAVLAIVAGVALVAILSNDTRNRGERAHAITLALLAALGFATTFAFGQAASRLGADFPVILCTRAAAVAAMALLLLATRGGQRPAAALFPPLVLMGVLDTTALGLVTAAGSLDRSEYAAVAASLFGLITILLARVFLHEPMTRGKWGAAVMVFVGIGYLGF</sequence>
<dbReference type="EMBL" id="FPAW01000058">
    <property type="protein sequence ID" value="SFU21171.1"/>
    <property type="molecule type" value="Genomic_DNA"/>
</dbReference>
<feature type="transmembrane region" description="Helical" evidence="1">
    <location>
        <begin position="62"/>
        <end position="83"/>
    </location>
</feature>
<protein>
    <submittedName>
        <fullName evidence="3">Uncharacterized membrane protein</fullName>
    </submittedName>
</protein>
<feature type="transmembrane region" description="Helical" evidence="1">
    <location>
        <begin position="29"/>
        <end position="50"/>
    </location>
</feature>
<dbReference type="InterPro" id="IPR000620">
    <property type="entry name" value="EamA_dom"/>
</dbReference>
<feature type="transmembrane region" description="Helical" evidence="1">
    <location>
        <begin position="175"/>
        <end position="194"/>
    </location>
</feature>
<feature type="transmembrane region" description="Helical" evidence="1">
    <location>
        <begin position="90"/>
        <end position="108"/>
    </location>
</feature>
<feature type="transmembrane region" description="Helical" evidence="1">
    <location>
        <begin position="147"/>
        <end position="169"/>
    </location>
</feature>